<evidence type="ECO:0000313" key="2">
    <source>
        <dbReference type="Proteomes" id="UP001138751"/>
    </source>
</evidence>
<name>A0A9X9X1W4_9PROT</name>
<accession>A0A9X9X1W4</accession>
<evidence type="ECO:0000313" key="1">
    <source>
        <dbReference type="EMBL" id="MBR0673393.1"/>
    </source>
</evidence>
<dbReference type="AlphaFoldDB" id="A0A9X9X1W4"/>
<sequence>GGTLAGAWLRPAAGGRWLVVRDPGMPGPPVEALRGALWDGRFRLDGPGRAGWRIGALGEEAARLRRCSALPASVLRALPAIRDPHGVLAAVPAMDYPSFSACAPFALSFMRATEGRHAGAEFSGGPFKRGPADLMC</sequence>
<reference evidence="1" key="2">
    <citation type="journal article" date="2021" name="Syst. Appl. Microbiol.">
        <title>Roseomonas hellenica sp. nov., isolated from roots of wild-growing Alkanna tinctoria.</title>
        <authorList>
            <person name="Rat A."/>
            <person name="Naranjo H.D."/>
            <person name="Lebbe L."/>
            <person name="Cnockaert M."/>
            <person name="Krigas N."/>
            <person name="Grigoriadou K."/>
            <person name="Maloupa E."/>
            <person name="Willems A."/>
        </authorList>
    </citation>
    <scope>NUCLEOTIDE SEQUENCE</scope>
    <source>
        <strain evidence="1">LMG 31231</strain>
    </source>
</reference>
<dbReference type="Proteomes" id="UP001138751">
    <property type="component" value="Unassembled WGS sequence"/>
</dbReference>
<proteinExistence type="predicted"/>
<gene>
    <name evidence="1" type="ORF">GXW76_19625</name>
</gene>
<protein>
    <submittedName>
        <fullName evidence="1">Uncharacterized protein</fullName>
    </submittedName>
</protein>
<dbReference type="EMBL" id="JAAEDM010000070">
    <property type="protein sequence ID" value="MBR0673393.1"/>
    <property type="molecule type" value="Genomic_DNA"/>
</dbReference>
<keyword evidence="2" id="KW-1185">Reference proteome</keyword>
<feature type="non-terminal residue" evidence="1">
    <location>
        <position position="1"/>
    </location>
</feature>
<comment type="caution">
    <text evidence="1">The sequence shown here is derived from an EMBL/GenBank/DDBJ whole genome shotgun (WGS) entry which is preliminary data.</text>
</comment>
<organism evidence="1 2">
    <name type="scientific">Neoroseomonas soli</name>
    <dbReference type="NCBI Taxonomy" id="1081025"/>
    <lineage>
        <taxon>Bacteria</taxon>
        <taxon>Pseudomonadati</taxon>
        <taxon>Pseudomonadota</taxon>
        <taxon>Alphaproteobacteria</taxon>
        <taxon>Acetobacterales</taxon>
        <taxon>Acetobacteraceae</taxon>
        <taxon>Neoroseomonas</taxon>
    </lineage>
</organism>
<reference evidence="1" key="1">
    <citation type="submission" date="2020-01" db="EMBL/GenBank/DDBJ databases">
        <authorList>
            <person name="Rat A."/>
        </authorList>
    </citation>
    <scope>NUCLEOTIDE SEQUENCE</scope>
    <source>
        <strain evidence="1">LMG 31231</strain>
    </source>
</reference>